<comment type="caution">
    <text evidence="5">The sequence shown here is derived from an EMBL/GenBank/DDBJ whole genome shotgun (WGS) entry which is preliminary data.</text>
</comment>
<evidence type="ECO:0000313" key="6">
    <source>
        <dbReference type="Proteomes" id="UP000274391"/>
    </source>
</evidence>
<dbReference type="AlphaFoldDB" id="A0A3P3VTP2"/>
<dbReference type="InterPro" id="IPR003593">
    <property type="entry name" value="AAA+_ATPase"/>
</dbReference>
<dbReference type="SUPFAM" id="SSF52540">
    <property type="entry name" value="P-loop containing nucleoside triphosphate hydrolases"/>
    <property type="match status" value="1"/>
</dbReference>
<dbReference type="Gene3D" id="3.40.50.300">
    <property type="entry name" value="P-loop containing nucleotide triphosphate hydrolases"/>
    <property type="match status" value="1"/>
</dbReference>
<dbReference type="PIRSF" id="PIRSF003073">
    <property type="entry name" value="DNAC_TnpB_IstB"/>
    <property type="match status" value="1"/>
</dbReference>
<dbReference type="SMART" id="SM00382">
    <property type="entry name" value="AAA"/>
    <property type="match status" value="1"/>
</dbReference>
<evidence type="ECO:0000256" key="2">
    <source>
        <dbReference type="ARBA" id="ARBA00022741"/>
    </source>
</evidence>
<dbReference type="PANTHER" id="PTHR30050">
    <property type="entry name" value="CHROMOSOMAL REPLICATION INITIATOR PROTEIN DNAA"/>
    <property type="match status" value="1"/>
</dbReference>
<protein>
    <submittedName>
        <fullName evidence="5">AAA family ATPase</fullName>
    </submittedName>
</protein>
<dbReference type="RefSeq" id="WP_124973370.1">
    <property type="nucleotide sequence ID" value="NZ_RQVS01000013.1"/>
</dbReference>
<feature type="domain" description="AAA+ ATPase" evidence="4">
    <location>
        <begin position="108"/>
        <end position="240"/>
    </location>
</feature>
<dbReference type="NCBIfam" id="NF005098">
    <property type="entry name" value="PRK06526.1"/>
    <property type="match status" value="1"/>
</dbReference>
<dbReference type="PANTHER" id="PTHR30050:SF4">
    <property type="entry name" value="ATP-BINDING PROTEIN RV3427C IN INSERTION SEQUENCE-RELATED"/>
    <property type="match status" value="1"/>
</dbReference>
<dbReference type="GO" id="GO:0006260">
    <property type="term" value="P:DNA replication"/>
    <property type="evidence" value="ECO:0007669"/>
    <property type="project" value="TreeGrafter"/>
</dbReference>
<evidence type="ECO:0000256" key="1">
    <source>
        <dbReference type="ARBA" id="ARBA00008059"/>
    </source>
</evidence>
<dbReference type="EMBL" id="RQVS01000013">
    <property type="protein sequence ID" value="RRJ86030.1"/>
    <property type="molecule type" value="Genomic_DNA"/>
</dbReference>
<name>A0A3P3VTP2_9MICO</name>
<proteinExistence type="inferred from homology"/>
<dbReference type="OrthoDB" id="9773429at2"/>
<evidence type="ECO:0000256" key="3">
    <source>
        <dbReference type="ARBA" id="ARBA00022840"/>
    </source>
</evidence>
<keyword evidence="6" id="KW-1185">Reference proteome</keyword>
<keyword evidence="2" id="KW-0547">Nucleotide-binding</keyword>
<evidence type="ECO:0000313" key="5">
    <source>
        <dbReference type="EMBL" id="RRJ86030.1"/>
    </source>
</evidence>
<dbReference type="CDD" id="cd00009">
    <property type="entry name" value="AAA"/>
    <property type="match status" value="1"/>
</dbReference>
<dbReference type="Pfam" id="PF01695">
    <property type="entry name" value="IstB_IS21"/>
    <property type="match status" value="1"/>
</dbReference>
<dbReference type="InterPro" id="IPR028350">
    <property type="entry name" value="DNAC/IstB-like"/>
</dbReference>
<dbReference type="InterPro" id="IPR002611">
    <property type="entry name" value="IstB_ATP-bd"/>
</dbReference>
<dbReference type="Proteomes" id="UP000274391">
    <property type="component" value="Unassembled WGS sequence"/>
</dbReference>
<comment type="similarity">
    <text evidence="1">Belongs to the IS21/IS1162 putative ATP-binding protein family.</text>
</comment>
<evidence type="ECO:0000259" key="4">
    <source>
        <dbReference type="SMART" id="SM00382"/>
    </source>
</evidence>
<dbReference type="InterPro" id="IPR027417">
    <property type="entry name" value="P-loop_NTPase"/>
</dbReference>
<gene>
    <name evidence="5" type="ORF">EG850_10885</name>
</gene>
<dbReference type="InterPro" id="IPR047661">
    <property type="entry name" value="IstB"/>
</dbReference>
<accession>A0A3P3VTP2</accession>
<organism evidence="5 6">
    <name type="scientific">Gulosibacter macacae</name>
    <dbReference type="NCBI Taxonomy" id="2488791"/>
    <lineage>
        <taxon>Bacteria</taxon>
        <taxon>Bacillati</taxon>
        <taxon>Actinomycetota</taxon>
        <taxon>Actinomycetes</taxon>
        <taxon>Micrococcales</taxon>
        <taxon>Microbacteriaceae</taxon>
        <taxon>Gulosibacter</taxon>
    </lineage>
</organism>
<reference evidence="5 6" key="1">
    <citation type="submission" date="2018-11" db="EMBL/GenBank/DDBJ databases">
        <title>YIM 102482-1 draft genome.</title>
        <authorList>
            <person name="Li G."/>
            <person name="Jiang Y."/>
        </authorList>
    </citation>
    <scope>NUCLEOTIDE SEQUENCE [LARGE SCALE GENOMIC DNA]</scope>
    <source>
        <strain evidence="5 6">YIM 102482-1</strain>
    </source>
</reference>
<dbReference type="NCBIfam" id="NF038214">
    <property type="entry name" value="IS21_help_AAA"/>
    <property type="match status" value="1"/>
</dbReference>
<dbReference type="GO" id="GO:0005524">
    <property type="term" value="F:ATP binding"/>
    <property type="evidence" value="ECO:0007669"/>
    <property type="project" value="UniProtKB-KW"/>
</dbReference>
<sequence>MTPTATKTTEQISSKIAYLTRALKTPTIGRVWEDLGGMAREENWSHEEYLAAVLERQLADRESAGTTMRIRTAHFPAIKTLEDFNLDHLPSLRKDLLAHLATSTFVAKAENVILLGPPGIGKTHLAIGLGVKATQAGYSVLFDTANNWIARLAAAHHQGQLEAELKKIRRYKLIIIDEIGYIPFDQDAANLFFQLVASRYEQGSIMVTSNLPFGRWGETFGDDVVAAAMIDRLVHHSEVLTLSGDSYRTHGRRDLIAKDRADKS</sequence>
<keyword evidence="3" id="KW-0067">ATP-binding</keyword>